<evidence type="ECO:0000313" key="3">
    <source>
        <dbReference type="Proteomes" id="UP000595140"/>
    </source>
</evidence>
<reference evidence="2 3" key="1">
    <citation type="submission" date="2018-04" db="EMBL/GenBank/DDBJ databases">
        <authorList>
            <person name="Vogel A."/>
        </authorList>
    </citation>
    <scope>NUCLEOTIDE SEQUENCE [LARGE SCALE GENOMIC DNA]</scope>
</reference>
<proteinExistence type="predicted"/>
<dbReference type="InterPro" id="IPR036047">
    <property type="entry name" value="F-box-like_dom_sf"/>
</dbReference>
<keyword evidence="3" id="KW-1185">Reference proteome</keyword>
<dbReference type="OrthoDB" id="1939276at2759"/>
<dbReference type="SUPFAM" id="SSF81383">
    <property type="entry name" value="F-box domain"/>
    <property type="match status" value="1"/>
</dbReference>
<dbReference type="InterPro" id="IPR032675">
    <property type="entry name" value="LRR_dom_sf"/>
</dbReference>
<dbReference type="Pfam" id="PF00646">
    <property type="entry name" value="F-box"/>
    <property type="match status" value="1"/>
</dbReference>
<dbReference type="PROSITE" id="PS50181">
    <property type="entry name" value="FBOX"/>
    <property type="match status" value="1"/>
</dbReference>
<dbReference type="InterPro" id="IPR055357">
    <property type="entry name" value="LRR_At1g61320_AtMIF1"/>
</dbReference>
<accession>A0A484KWQ4</accession>
<dbReference type="PANTHER" id="PTHR34145">
    <property type="entry name" value="OS02G0105600 PROTEIN"/>
    <property type="match status" value="1"/>
</dbReference>
<evidence type="ECO:0000259" key="1">
    <source>
        <dbReference type="PROSITE" id="PS50181"/>
    </source>
</evidence>
<dbReference type="InterPro" id="IPR001810">
    <property type="entry name" value="F-box_dom"/>
</dbReference>
<dbReference type="EMBL" id="OOIL02000559">
    <property type="protein sequence ID" value="VFQ66552.1"/>
    <property type="molecule type" value="Genomic_DNA"/>
</dbReference>
<gene>
    <name evidence="2" type="ORF">CCAM_LOCUS8328</name>
</gene>
<dbReference type="Gene3D" id="1.20.1280.50">
    <property type="match status" value="1"/>
</dbReference>
<dbReference type="Proteomes" id="UP000595140">
    <property type="component" value="Unassembled WGS sequence"/>
</dbReference>
<organism evidence="2 3">
    <name type="scientific">Cuscuta campestris</name>
    <dbReference type="NCBI Taxonomy" id="132261"/>
    <lineage>
        <taxon>Eukaryota</taxon>
        <taxon>Viridiplantae</taxon>
        <taxon>Streptophyta</taxon>
        <taxon>Embryophyta</taxon>
        <taxon>Tracheophyta</taxon>
        <taxon>Spermatophyta</taxon>
        <taxon>Magnoliopsida</taxon>
        <taxon>eudicotyledons</taxon>
        <taxon>Gunneridae</taxon>
        <taxon>Pentapetalae</taxon>
        <taxon>asterids</taxon>
        <taxon>lamiids</taxon>
        <taxon>Solanales</taxon>
        <taxon>Convolvulaceae</taxon>
        <taxon>Cuscuteae</taxon>
        <taxon>Cuscuta</taxon>
        <taxon>Cuscuta subgen. Grammica</taxon>
        <taxon>Cuscuta sect. Cleistogrammica</taxon>
    </lineage>
</organism>
<dbReference type="Pfam" id="PF23622">
    <property type="entry name" value="LRR_At1g61320_AtMIF1"/>
    <property type="match status" value="1"/>
</dbReference>
<dbReference type="SUPFAM" id="SSF52058">
    <property type="entry name" value="L domain-like"/>
    <property type="match status" value="1"/>
</dbReference>
<protein>
    <recommendedName>
        <fullName evidence="1">F-box domain-containing protein</fullName>
    </recommendedName>
</protein>
<name>A0A484KWQ4_9ASTE</name>
<sequence length="409" mass="46950">MEIRSGKDKINDEINKLPKEVIGMILQFLPLKEQARTSVVCKGWRALWSNYFSGSLSIDMELPSEMSLGEDQIPSWRSKFVRIMDRLLLEELKYPYLKEFKVIYVLNDPSIASNIDRWIDVVMSKQVETLDLNFLKPMCKPRWHYTFSLPQQCHCLKVVRLRFICVSGETLEQLLGHCPFLEELSVAGSRMLAGLNVSHQALNRLEIHDYGLIERVTVVSAPNLASFKFSGEAGDTRALLLDVPCLTELFLGSSYASYALATENFPNMERDPLHRVFHDSTECRVEQLTLDLSHNGFWGQLFGNQERIEKLLDNLMHLNLIVPVGSVFRESYTPYNISELQKTACPAFHKFIPKLEWTEVSHRERFFSHALGTTEVTIKKWIFQNTNGGLFTITWRGDSDGPTSYLGYP</sequence>
<dbReference type="Gene3D" id="3.80.10.10">
    <property type="entry name" value="Ribonuclease Inhibitor"/>
    <property type="match status" value="1"/>
</dbReference>
<dbReference type="AlphaFoldDB" id="A0A484KWQ4"/>
<evidence type="ECO:0000313" key="2">
    <source>
        <dbReference type="EMBL" id="VFQ66552.1"/>
    </source>
</evidence>
<dbReference type="PANTHER" id="PTHR34145:SF68">
    <property type="entry name" value="FBD DOMAIN-CONTAINING PROTEIN"/>
    <property type="match status" value="1"/>
</dbReference>
<dbReference type="InterPro" id="IPR053772">
    <property type="entry name" value="At1g61320/At1g61330-like"/>
</dbReference>
<dbReference type="SMART" id="SM00256">
    <property type="entry name" value="FBOX"/>
    <property type="match status" value="1"/>
</dbReference>
<feature type="domain" description="F-box" evidence="1">
    <location>
        <begin position="11"/>
        <end position="47"/>
    </location>
</feature>